<dbReference type="PANTHER" id="PTHR12995:SF4">
    <property type="entry name" value="FI21814P1"/>
    <property type="match status" value="1"/>
</dbReference>
<reference evidence="9" key="1">
    <citation type="submission" date="2021-02" db="EMBL/GenBank/DDBJ databases">
        <authorList>
            <person name="Nowell W R."/>
        </authorList>
    </citation>
    <scope>NUCLEOTIDE SEQUENCE</scope>
</reference>
<feature type="transmembrane region" description="Helical" evidence="7">
    <location>
        <begin position="227"/>
        <end position="247"/>
    </location>
</feature>
<feature type="compositionally biased region" description="Low complexity" evidence="6">
    <location>
        <begin position="9"/>
        <end position="35"/>
    </location>
</feature>
<dbReference type="Pfam" id="PF10271">
    <property type="entry name" value="Tmp39"/>
    <property type="match status" value="1"/>
</dbReference>
<feature type="region of interest" description="Disordered" evidence="6">
    <location>
        <begin position="1"/>
        <end position="37"/>
    </location>
</feature>
<evidence type="ECO:0000256" key="2">
    <source>
        <dbReference type="ARBA" id="ARBA00010737"/>
    </source>
</evidence>
<feature type="compositionally biased region" description="Low complexity" evidence="6">
    <location>
        <begin position="274"/>
        <end position="287"/>
    </location>
</feature>
<keyword evidence="5 7" id="KW-0472">Membrane</keyword>
<evidence type="ECO:0000313" key="8">
    <source>
        <dbReference type="EMBL" id="CAF0792964.1"/>
    </source>
</evidence>
<organism evidence="9 10">
    <name type="scientific">Adineta ricciae</name>
    <name type="common">Rotifer</name>
    <dbReference type="NCBI Taxonomy" id="249248"/>
    <lineage>
        <taxon>Eukaryota</taxon>
        <taxon>Metazoa</taxon>
        <taxon>Spiralia</taxon>
        <taxon>Gnathifera</taxon>
        <taxon>Rotifera</taxon>
        <taxon>Eurotatoria</taxon>
        <taxon>Bdelloidea</taxon>
        <taxon>Adinetida</taxon>
        <taxon>Adinetidae</taxon>
        <taxon>Adineta</taxon>
    </lineage>
</organism>
<dbReference type="Proteomes" id="UP000663828">
    <property type="component" value="Unassembled WGS sequence"/>
</dbReference>
<dbReference type="Proteomes" id="UP000663852">
    <property type="component" value="Unassembled WGS sequence"/>
</dbReference>
<protein>
    <submittedName>
        <fullName evidence="9">Uncharacterized protein</fullName>
    </submittedName>
</protein>
<keyword evidence="3 7" id="KW-0812">Transmembrane</keyword>
<evidence type="ECO:0000313" key="9">
    <source>
        <dbReference type="EMBL" id="CAF0973646.1"/>
    </source>
</evidence>
<feature type="transmembrane region" description="Helical" evidence="7">
    <location>
        <begin position="521"/>
        <end position="537"/>
    </location>
</feature>
<dbReference type="PANTHER" id="PTHR12995">
    <property type="entry name" value="FI21814P1"/>
    <property type="match status" value="1"/>
</dbReference>
<dbReference type="InterPro" id="IPR019397">
    <property type="entry name" value="Uncharacterised_TMEM39"/>
</dbReference>
<feature type="transmembrane region" description="Helical" evidence="7">
    <location>
        <begin position="86"/>
        <end position="109"/>
    </location>
</feature>
<proteinExistence type="inferred from homology"/>
<evidence type="ECO:0000313" key="10">
    <source>
        <dbReference type="Proteomes" id="UP000663828"/>
    </source>
</evidence>
<dbReference type="AlphaFoldDB" id="A0A814ETN9"/>
<comment type="subcellular location">
    <subcellularLocation>
        <location evidence="1">Membrane</location>
        <topology evidence="1">Multi-pass membrane protein</topology>
    </subcellularLocation>
</comment>
<evidence type="ECO:0000256" key="1">
    <source>
        <dbReference type="ARBA" id="ARBA00004141"/>
    </source>
</evidence>
<keyword evidence="4 7" id="KW-1133">Transmembrane helix</keyword>
<evidence type="ECO:0000256" key="3">
    <source>
        <dbReference type="ARBA" id="ARBA00022692"/>
    </source>
</evidence>
<dbReference type="GO" id="GO:0016020">
    <property type="term" value="C:membrane"/>
    <property type="evidence" value="ECO:0007669"/>
    <property type="project" value="UniProtKB-SubCell"/>
</dbReference>
<evidence type="ECO:0000256" key="7">
    <source>
        <dbReference type="SAM" id="Phobius"/>
    </source>
</evidence>
<dbReference type="OrthoDB" id="438179at2759"/>
<evidence type="ECO:0000256" key="4">
    <source>
        <dbReference type="ARBA" id="ARBA00022989"/>
    </source>
</evidence>
<comment type="caution">
    <text evidence="9">The sequence shown here is derived from an EMBL/GenBank/DDBJ whole genome shotgun (WGS) entry which is preliminary data.</text>
</comment>
<gene>
    <name evidence="8" type="ORF">EDS130_LOCUS4439</name>
    <name evidence="9" type="ORF">XAT740_LOCUS11804</name>
</gene>
<feature type="transmembrane region" description="Helical" evidence="7">
    <location>
        <begin position="203"/>
        <end position="221"/>
    </location>
</feature>
<feature type="transmembrane region" description="Helical" evidence="7">
    <location>
        <begin position="494"/>
        <end position="515"/>
    </location>
</feature>
<evidence type="ECO:0000256" key="6">
    <source>
        <dbReference type="SAM" id="MobiDB-lite"/>
    </source>
</evidence>
<evidence type="ECO:0000256" key="5">
    <source>
        <dbReference type="ARBA" id="ARBA00023136"/>
    </source>
</evidence>
<feature type="transmembrane region" description="Helical" evidence="7">
    <location>
        <begin position="360"/>
        <end position="378"/>
    </location>
</feature>
<name>A0A814ETN9_ADIRI</name>
<accession>A0A814ETN9</accession>
<dbReference type="EMBL" id="CAJNOR010000655">
    <property type="protein sequence ID" value="CAF0973646.1"/>
    <property type="molecule type" value="Genomic_DNA"/>
</dbReference>
<feature type="transmembrane region" description="Helical" evidence="7">
    <location>
        <begin position="390"/>
        <end position="410"/>
    </location>
</feature>
<dbReference type="EMBL" id="CAJNOJ010000012">
    <property type="protein sequence ID" value="CAF0792964.1"/>
    <property type="molecule type" value="Genomic_DNA"/>
</dbReference>
<keyword evidence="10" id="KW-1185">Reference proteome</keyword>
<feature type="transmembrane region" description="Helical" evidence="7">
    <location>
        <begin position="161"/>
        <end position="182"/>
    </location>
</feature>
<comment type="similarity">
    <text evidence="2">Belongs to the TMEM39 family.</text>
</comment>
<sequence length="569" mass="65618">MHQRRSQSDTKSTGSISSSLSSMPTTSNPSSKTNTGRVSIYTMRERVIQNKMTRMIGKLAPNTETEVTSRLHQEVPAIRLDGHLTYCVYITAQNLVHLTTMYILLYHAVFWLDSNVTGRQKTISSRLIDQTKFEQTHVIITANYFHLHTGLSINIDLIDTYVYISLISVSLVELISTFLWTVRKKLPCLIVRHTKLRHRVSRILVGMISLPYISFIYWLGYHTFVTRYLKTSFSSLILAHFILLTLFDKPNLFRKRPDNPPDQSTLNRKHHRNSTSSSSTSSAPTPALGRPSFRSSTSTQPRRIAPVINTLPSVVHQWSRWSSVTEIKLEIHECSTFYAQARQEADDLWPLVRRRIILNFYRTVASFILFDCIPIRTLNPHVRSIETQPLKFVIFILTLSTFISHSAFLFPVKLQTTLQRIATHLGQWRVQANVRAETINEWSSECNSYTRGIVVKLSSTNQHFIASQHLSNAAHPQSNAHAMLYRLFSDPTHFLTTQLVLCIVLSIFQLVWLFLGKSWEQIIISWFIILCSSYPIFKITRDRFIMDYVEEHEYVQTTSTTTSRQKKSS</sequence>
<feature type="region of interest" description="Disordered" evidence="6">
    <location>
        <begin position="257"/>
        <end position="301"/>
    </location>
</feature>